<comment type="caution">
    <text evidence="1">The sequence shown here is derived from an EMBL/GenBank/DDBJ whole genome shotgun (WGS) entry which is preliminary data.</text>
</comment>
<gene>
    <name evidence="1" type="ORF">BIFBRE_03280</name>
</gene>
<evidence type="ECO:0000313" key="1">
    <source>
        <dbReference type="EMBL" id="EFE90004.1"/>
    </source>
</evidence>
<dbReference type="AlphaFoldDB" id="D4BMI6"/>
<sequence>MVSVAIMHLLVAVIMLANGAVIMHADGVARCAYKKGGYALYISALWIWSCKLPSDGGKPEKISDR</sequence>
<evidence type="ECO:0000313" key="2">
    <source>
        <dbReference type="Proteomes" id="UP000003191"/>
    </source>
</evidence>
<accession>D4BMI6</accession>
<reference evidence="1 2" key="1">
    <citation type="submission" date="2010-02" db="EMBL/GenBank/DDBJ databases">
        <authorList>
            <person name="Weinstock G."/>
            <person name="Sodergren E."/>
            <person name="Clifton S."/>
            <person name="Fulton L."/>
            <person name="Fulton B."/>
            <person name="Courtney L."/>
            <person name="Fronick C."/>
            <person name="Harrison M."/>
            <person name="Strong C."/>
            <person name="Farmer C."/>
            <person name="Delahaunty K."/>
            <person name="Markovic C."/>
            <person name="Hall O."/>
            <person name="Minx P."/>
            <person name="Tomlinson C."/>
            <person name="Mitreva M."/>
            <person name="Nelson J."/>
            <person name="Hou S."/>
            <person name="Wollam A."/>
            <person name="Pepin K.H."/>
            <person name="Johnson M."/>
            <person name="Bhonagiri V."/>
            <person name="Zhang X."/>
            <person name="Suruliraj S."/>
            <person name="Warren W."/>
            <person name="Chinwalla A."/>
            <person name="Mardis E.R."/>
            <person name="Wilson R.K."/>
        </authorList>
    </citation>
    <scope>NUCLEOTIDE SEQUENCE [LARGE SCALE GENOMIC DNA]</scope>
    <source>
        <strain evidence="1 2">DSM 20213</strain>
    </source>
</reference>
<protein>
    <submittedName>
        <fullName evidence="1">Uncharacterized protein</fullName>
    </submittedName>
</protein>
<name>D4BMI6_BIFBR</name>
<organism evidence="1 2">
    <name type="scientific">Bifidobacterium breve DSM 20213 = JCM 1192</name>
    <dbReference type="NCBI Taxonomy" id="518634"/>
    <lineage>
        <taxon>Bacteria</taxon>
        <taxon>Bacillati</taxon>
        <taxon>Actinomycetota</taxon>
        <taxon>Actinomycetes</taxon>
        <taxon>Bifidobacteriales</taxon>
        <taxon>Bifidobacteriaceae</taxon>
        <taxon>Bifidobacterium</taxon>
    </lineage>
</organism>
<dbReference type="HOGENOM" id="CLU_2951011_0_0_11"/>
<keyword evidence="2" id="KW-1185">Reference proteome</keyword>
<proteinExistence type="predicted"/>
<dbReference type="EMBL" id="ACCG02000005">
    <property type="protein sequence ID" value="EFE90004.1"/>
    <property type="molecule type" value="Genomic_DNA"/>
</dbReference>
<dbReference type="Proteomes" id="UP000003191">
    <property type="component" value="Unassembled WGS sequence"/>
</dbReference>